<organism evidence="2 3">
    <name type="scientific">Cohnella ginsengisoli</name>
    <dbReference type="NCBI Taxonomy" id="425004"/>
    <lineage>
        <taxon>Bacteria</taxon>
        <taxon>Bacillati</taxon>
        <taxon>Bacillota</taxon>
        <taxon>Bacilli</taxon>
        <taxon>Bacillales</taxon>
        <taxon>Paenibacillaceae</taxon>
        <taxon>Cohnella</taxon>
    </lineage>
</organism>
<comment type="caution">
    <text evidence="2">The sequence shown here is derived from an EMBL/GenBank/DDBJ whole genome shotgun (WGS) entry which is preliminary data.</text>
</comment>
<feature type="transmembrane region" description="Helical" evidence="1">
    <location>
        <begin position="12"/>
        <end position="34"/>
    </location>
</feature>
<keyword evidence="1" id="KW-1133">Transmembrane helix</keyword>
<gene>
    <name evidence="2" type="ORF">OMP38_27800</name>
</gene>
<reference evidence="2 3" key="1">
    <citation type="submission" date="2022-10" db="EMBL/GenBank/DDBJ databases">
        <title>Comparative genomic analysis of Cohnella hashimotonis sp. nov., isolated from the International Space Station.</title>
        <authorList>
            <person name="Simpson A."/>
            <person name="Venkateswaran K."/>
        </authorList>
    </citation>
    <scope>NUCLEOTIDE SEQUENCE [LARGE SCALE GENOMIC DNA]</scope>
    <source>
        <strain evidence="2 3">DSM 18997</strain>
    </source>
</reference>
<protein>
    <submittedName>
        <fullName evidence="2">Uncharacterized protein</fullName>
    </submittedName>
</protein>
<dbReference type="AlphaFoldDB" id="A0A9X4KLQ6"/>
<keyword evidence="1" id="KW-0812">Transmembrane</keyword>
<keyword evidence="3" id="KW-1185">Reference proteome</keyword>
<accession>A0A9X4KLQ6</accession>
<sequence>MGFWHKLGKTVYMLSAAGVGAGCFYAFLFFAFNLGDSLLGQDNKGAAIAAAALAMTVTVGFLFLGRLLYESYEYLRGCYIYDASYSKGVSLRGCVPSESCQALFYKVHTGAQKRHQPSRSRQ</sequence>
<feature type="transmembrane region" description="Helical" evidence="1">
    <location>
        <begin position="46"/>
        <end position="69"/>
    </location>
</feature>
<evidence type="ECO:0000313" key="2">
    <source>
        <dbReference type="EMBL" id="MDG0794216.1"/>
    </source>
</evidence>
<dbReference type="EMBL" id="JAPDHZ010000006">
    <property type="protein sequence ID" value="MDG0794216.1"/>
    <property type="molecule type" value="Genomic_DNA"/>
</dbReference>
<dbReference type="PROSITE" id="PS51257">
    <property type="entry name" value="PROKAR_LIPOPROTEIN"/>
    <property type="match status" value="1"/>
</dbReference>
<keyword evidence="1" id="KW-0472">Membrane</keyword>
<evidence type="ECO:0000256" key="1">
    <source>
        <dbReference type="SAM" id="Phobius"/>
    </source>
</evidence>
<name>A0A9X4KLQ6_9BACL</name>
<dbReference type="Proteomes" id="UP001153387">
    <property type="component" value="Unassembled WGS sequence"/>
</dbReference>
<proteinExistence type="predicted"/>
<evidence type="ECO:0000313" key="3">
    <source>
        <dbReference type="Proteomes" id="UP001153387"/>
    </source>
</evidence>